<organism evidence="2">
    <name type="scientific">Entomoneis paludosa</name>
    <dbReference type="NCBI Taxonomy" id="265537"/>
    <lineage>
        <taxon>Eukaryota</taxon>
        <taxon>Sar</taxon>
        <taxon>Stramenopiles</taxon>
        <taxon>Ochrophyta</taxon>
        <taxon>Bacillariophyta</taxon>
        <taxon>Bacillariophyceae</taxon>
        <taxon>Bacillariophycidae</taxon>
        <taxon>Entomoneidaceae</taxon>
        <taxon>Entomoneis</taxon>
    </lineage>
</organism>
<accession>A0A7S2YGS8</accession>
<gene>
    <name evidence="2" type="ORF">APAL1065_LOCUS16753</name>
</gene>
<feature type="compositionally biased region" description="Polar residues" evidence="1">
    <location>
        <begin position="358"/>
        <end position="368"/>
    </location>
</feature>
<dbReference type="EMBL" id="HBHT01024961">
    <property type="protein sequence ID" value="CAD9976493.1"/>
    <property type="molecule type" value="Transcribed_RNA"/>
</dbReference>
<feature type="region of interest" description="Disordered" evidence="1">
    <location>
        <begin position="1"/>
        <end position="84"/>
    </location>
</feature>
<feature type="compositionally biased region" description="Polar residues" evidence="1">
    <location>
        <begin position="1"/>
        <end position="11"/>
    </location>
</feature>
<feature type="compositionally biased region" description="Polar residues" evidence="1">
    <location>
        <begin position="418"/>
        <end position="427"/>
    </location>
</feature>
<name>A0A7S2YGS8_9STRA</name>
<feature type="region of interest" description="Disordered" evidence="1">
    <location>
        <begin position="407"/>
        <end position="427"/>
    </location>
</feature>
<evidence type="ECO:0000313" key="2">
    <source>
        <dbReference type="EMBL" id="CAD9976493.1"/>
    </source>
</evidence>
<proteinExistence type="predicted"/>
<reference evidence="2" key="1">
    <citation type="submission" date="2021-01" db="EMBL/GenBank/DDBJ databases">
        <authorList>
            <person name="Corre E."/>
            <person name="Pelletier E."/>
            <person name="Niang G."/>
            <person name="Scheremetjew M."/>
            <person name="Finn R."/>
            <person name="Kale V."/>
            <person name="Holt S."/>
            <person name="Cochrane G."/>
            <person name="Meng A."/>
            <person name="Brown T."/>
            <person name="Cohen L."/>
        </authorList>
    </citation>
    <scope>NUCLEOTIDE SEQUENCE</scope>
    <source>
        <strain evidence="2">CCMP125</strain>
    </source>
</reference>
<feature type="region of interest" description="Disordered" evidence="1">
    <location>
        <begin position="346"/>
        <end position="379"/>
    </location>
</feature>
<dbReference type="AlphaFoldDB" id="A0A7S2YGS8"/>
<feature type="compositionally biased region" description="Low complexity" evidence="1">
    <location>
        <begin position="66"/>
        <end position="84"/>
    </location>
</feature>
<evidence type="ECO:0000256" key="1">
    <source>
        <dbReference type="SAM" id="MobiDB-lite"/>
    </source>
</evidence>
<protein>
    <submittedName>
        <fullName evidence="2">Uncharacterized protein</fullName>
    </submittedName>
</protein>
<feature type="region of interest" description="Disordered" evidence="1">
    <location>
        <begin position="470"/>
        <end position="497"/>
    </location>
</feature>
<sequence>MEADSSPSTGRYVSEERHVTPEQEALAEMAYRLSSSNEVGEHEDDGSTRREAKLLMSLSAFPQTPDQSDLDLISSSESDSSYMSDSSRSESFTFVCPSLSLESAGSALQHAYRSEKRNLARKVDEAFPKASDPNSSPAKLLGRPLKADDRDAVRLSADAMARNVYDSFRKAIEWRISAWTATLCKSLAHKEKTMLASGSNEEDLKVLLSSSEAALILGLRNLKGAIKVNGTRTTFTVLPQRVDNDGDHSFKKRRVTPSGPQLEEGEYQYNVAHSMRFECIVELDTPVGFSEVSLEVPGTIEGTFLSSGYDREEMTFVALDLNTDMLAAMVEKACRKLVRVSLETALKSSKPEAPKESPAQTKSVTFAAQATPKPKNSARSLITEFATPPKATTSTVSSPEAVRAALVSPPSRHHMETNAETPIPSNTFFLSPIPDDLDSFTPRRISPAPRSAGFKNSFPTMSTPYTPKVPITKGSVLVSPPPGETVYHDTTGDKGPSLPMLVEVACRAYRDD</sequence>